<dbReference type="Gene3D" id="2.60.120.1440">
    <property type="match status" value="1"/>
</dbReference>
<protein>
    <submittedName>
        <fullName evidence="4">DUF4974 domain-containing protein</fullName>
    </submittedName>
</protein>
<proteinExistence type="predicted"/>
<dbReference type="EMBL" id="SWBR01000001">
    <property type="protein sequence ID" value="TKC12798.1"/>
    <property type="molecule type" value="Genomic_DNA"/>
</dbReference>
<keyword evidence="5" id="KW-1185">Reference proteome</keyword>
<organism evidence="4 5">
    <name type="scientific">Pedobacter polaris</name>
    <dbReference type="NCBI Taxonomy" id="2571273"/>
    <lineage>
        <taxon>Bacteria</taxon>
        <taxon>Pseudomonadati</taxon>
        <taxon>Bacteroidota</taxon>
        <taxon>Sphingobacteriia</taxon>
        <taxon>Sphingobacteriales</taxon>
        <taxon>Sphingobacteriaceae</taxon>
        <taxon>Pedobacter</taxon>
    </lineage>
</organism>
<dbReference type="PIRSF" id="PIRSF018266">
    <property type="entry name" value="FecR"/>
    <property type="match status" value="1"/>
</dbReference>
<feature type="transmembrane region" description="Helical" evidence="1">
    <location>
        <begin position="80"/>
        <end position="98"/>
    </location>
</feature>
<dbReference type="AlphaFoldDB" id="A0A4U1CZ59"/>
<sequence length="328" mass="36641">MKELLEKYIQDRCTPEELKKVLPYIDTPLGRKELEELLMADWEDFAPEKAEDGVAAEWQDRLTKQGGKKPGKLAMLRQSWIGYAAAVILVTSFGFYFLNREKRSKVEVQQVAMIEKFNPSGKRTILTLSDSSVVYLGAESRIRYPERFVGTKREISLEGEAFFEISHNPEKPFIVQTGKVQTQVLGTSFKIEAFKGQLLTVSVATGRVSVGRKENSTLTSLAMLTPGKMVSWNPSDNSTETSAIPIEEVRNLKNGTLAFTDARLDKIARDLGRWYNIKIVITNPKLTAYQLSITINGKASINGALDAITAATGLKYKISKDQIIIGQR</sequence>
<evidence type="ECO:0000313" key="5">
    <source>
        <dbReference type="Proteomes" id="UP000309488"/>
    </source>
</evidence>
<keyword evidence="1" id="KW-0472">Membrane</keyword>
<dbReference type="RefSeq" id="WP_136838922.1">
    <property type="nucleotide sequence ID" value="NZ_SWBR01000001.1"/>
</dbReference>
<dbReference type="Pfam" id="PF04773">
    <property type="entry name" value="FecR"/>
    <property type="match status" value="1"/>
</dbReference>
<name>A0A4U1CZ59_9SPHI</name>
<dbReference type="InterPro" id="IPR006860">
    <property type="entry name" value="FecR"/>
</dbReference>
<dbReference type="GO" id="GO:0016989">
    <property type="term" value="F:sigma factor antagonist activity"/>
    <property type="evidence" value="ECO:0007669"/>
    <property type="project" value="TreeGrafter"/>
</dbReference>
<dbReference type="PANTHER" id="PTHR30273">
    <property type="entry name" value="PERIPLASMIC SIGNAL SENSOR AND SIGMA FACTOR ACTIVATOR FECR-RELATED"/>
    <property type="match status" value="1"/>
</dbReference>
<dbReference type="OrthoDB" id="1119382at2"/>
<dbReference type="Gene3D" id="3.55.50.30">
    <property type="match status" value="1"/>
</dbReference>
<evidence type="ECO:0000313" key="4">
    <source>
        <dbReference type="EMBL" id="TKC12798.1"/>
    </source>
</evidence>
<gene>
    <name evidence="4" type="ORF">FA048_04045</name>
</gene>
<keyword evidence="1" id="KW-0812">Transmembrane</keyword>
<evidence type="ECO:0000256" key="1">
    <source>
        <dbReference type="SAM" id="Phobius"/>
    </source>
</evidence>
<comment type="caution">
    <text evidence="4">The sequence shown here is derived from an EMBL/GenBank/DDBJ whole genome shotgun (WGS) entry which is preliminary data.</text>
</comment>
<evidence type="ECO:0000259" key="3">
    <source>
        <dbReference type="Pfam" id="PF16344"/>
    </source>
</evidence>
<dbReference type="InterPro" id="IPR012373">
    <property type="entry name" value="Ferrdict_sens_TM"/>
</dbReference>
<keyword evidence="1" id="KW-1133">Transmembrane helix</keyword>
<feature type="domain" description="Protein FecR C-terminal" evidence="3">
    <location>
        <begin position="257"/>
        <end position="325"/>
    </location>
</feature>
<accession>A0A4U1CZ59</accession>
<dbReference type="PANTHER" id="PTHR30273:SF2">
    <property type="entry name" value="PROTEIN FECR"/>
    <property type="match status" value="1"/>
</dbReference>
<evidence type="ECO:0000259" key="2">
    <source>
        <dbReference type="Pfam" id="PF04773"/>
    </source>
</evidence>
<reference evidence="4 5" key="1">
    <citation type="submission" date="2019-04" db="EMBL/GenBank/DDBJ databases">
        <title>Pedobacter sp. RP-3-22 sp. nov., isolated from Arctic soil.</title>
        <authorList>
            <person name="Dahal R.H."/>
            <person name="Kim D.-U."/>
        </authorList>
    </citation>
    <scope>NUCLEOTIDE SEQUENCE [LARGE SCALE GENOMIC DNA]</scope>
    <source>
        <strain evidence="4 5">RP-3-22</strain>
    </source>
</reference>
<dbReference type="InterPro" id="IPR032508">
    <property type="entry name" value="FecR_C"/>
</dbReference>
<dbReference type="Pfam" id="PF16344">
    <property type="entry name" value="FecR_C"/>
    <property type="match status" value="1"/>
</dbReference>
<feature type="domain" description="FecR protein" evidence="2">
    <location>
        <begin position="121"/>
        <end position="208"/>
    </location>
</feature>
<dbReference type="Proteomes" id="UP000309488">
    <property type="component" value="Unassembled WGS sequence"/>
</dbReference>